<accession>A0A1V6KTJ7</accession>
<organism evidence="3 4">
    <name type="scientific">Burkholderia cenocepacia</name>
    <dbReference type="NCBI Taxonomy" id="95486"/>
    <lineage>
        <taxon>Bacteria</taxon>
        <taxon>Pseudomonadati</taxon>
        <taxon>Pseudomonadota</taxon>
        <taxon>Betaproteobacteria</taxon>
        <taxon>Burkholderiales</taxon>
        <taxon>Burkholderiaceae</taxon>
        <taxon>Burkholderia</taxon>
        <taxon>Burkholderia cepacia complex</taxon>
    </lineage>
</organism>
<evidence type="ECO:0000313" key="5">
    <source>
        <dbReference type="Proteomes" id="UP000191686"/>
    </source>
</evidence>
<feature type="region of interest" description="Disordered" evidence="1">
    <location>
        <begin position="128"/>
        <end position="160"/>
    </location>
</feature>
<dbReference type="EMBL" id="JYMX02000025">
    <property type="protein sequence ID" value="MCW3714856.1"/>
    <property type="molecule type" value="Genomic_DNA"/>
</dbReference>
<reference evidence="3 4" key="2">
    <citation type="submission" date="2016-08" db="EMBL/GenBank/DDBJ databases">
        <authorList>
            <person name="Seilhamer J.J."/>
        </authorList>
    </citation>
    <scope>NUCLEOTIDE SEQUENCE [LARGE SCALE GENOMIC DNA]</scope>
    <source>
        <strain evidence="3 4">VC14762</strain>
    </source>
</reference>
<dbReference type="Proteomes" id="UP000188543">
    <property type="component" value="Unassembled WGS sequence"/>
</dbReference>
<dbReference type="RefSeq" id="WP_006487344.1">
    <property type="nucleotide sequence ID" value="NZ_CADETK010000038.1"/>
</dbReference>
<evidence type="ECO:0000313" key="4">
    <source>
        <dbReference type="Proteomes" id="UP000188543"/>
    </source>
</evidence>
<dbReference type="Proteomes" id="UP000191686">
    <property type="component" value="Unassembled WGS sequence"/>
</dbReference>
<name>A0A1V6KTJ7_9BURK</name>
<dbReference type="AlphaFoldDB" id="A0A1V6KTJ7"/>
<evidence type="ECO:0000313" key="3">
    <source>
        <dbReference type="EMBL" id="ONU93904.1"/>
    </source>
</evidence>
<dbReference type="InterPro" id="IPR021769">
    <property type="entry name" value="DUF3331"/>
</dbReference>
<proteinExistence type="predicted"/>
<gene>
    <name evidence="3" type="ORF">A8E72_00145</name>
    <name evidence="2" type="ORF">UE95_026560</name>
</gene>
<reference evidence="2 5" key="4">
    <citation type="journal article" date="2017" name="Front. Microbiol.">
        <title>Genomics Reveals a Unique Clone of Burkholderia cenocepacia Harboring an Actively Excising Novel Genomic Island.</title>
        <authorList>
            <person name="Patil P.P."/>
            <person name="Mali S."/>
            <person name="Midha S."/>
            <person name="Gautam V."/>
            <person name="Dash L."/>
            <person name="Kumar S."/>
            <person name="Shastri J."/>
            <person name="Singhal L."/>
            <person name="Patil P.B."/>
        </authorList>
    </citation>
    <scope>NUCLEOTIDE SEQUENCE [LARGE SCALE GENOMIC DNA]</scope>
    <source>
        <strain evidence="2 5">BC-19</strain>
    </source>
</reference>
<dbReference type="EMBL" id="MUTJ01000001">
    <property type="protein sequence ID" value="ONU93904.1"/>
    <property type="molecule type" value="Genomic_DNA"/>
</dbReference>
<protein>
    <submittedName>
        <fullName evidence="2">DUF3331 domain-containing protein</fullName>
    </submittedName>
</protein>
<evidence type="ECO:0000256" key="1">
    <source>
        <dbReference type="SAM" id="MobiDB-lite"/>
    </source>
</evidence>
<reference evidence="2" key="5">
    <citation type="submission" date="2021-09" db="EMBL/GenBank/DDBJ databases">
        <authorList>
            <person name="Saroha T."/>
            <person name="Patil P."/>
            <person name="Gautam D.V."/>
            <person name="Patil D.P.B."/>
        </authorList>
    </citation>
    <scope>NUCLEOTIDE SEQUENCE</scope>
    <source>
        <strain evidence="2">BC-19</strain>
    </source>
</reference>
<comment type="caution">
    <text evidence="3">The sequence shown here is derived from an EMBL/GenBank/DDBJ whole genome shotgun (WGS) entry which is preliminary data.</text>
</comment>
<reference evidence="2" key="1">
    <citation type="submission" date="2015-02" db="EMBL/GenBank/DDBJ databases">
        <authorList>
            <person name="Patil P.P."/>
            <person name="Midha S."/>
            <person name="Mali S."/>
            <person name="Gautam V."/>
            <person name="Dash L."/>
            <person name="Kumar S."/>
            <person name="Shastri J."/>
            <person name="Singhal L."/>
            <person name="Patil P.B."/>
        </authorList>
    </citation>
    <scope>NUCLEOTIDE SEQUENCE</scope>
    <source>
        <strain evidence="2">BC-19</strain>
    </source>
</reference>
<dbReference type="Pfam" id="PF11811">
    <property type="entry name" value="DUF3331"/>
    <property type="match status" value="1"/>
</dbReference>
<evidence type="ECO:0000313" key="2">
    <source>
        <dbReference type="EMBL" id="MCW3714856.1"/>
    </source>
</evidence>
<dbReference type="OrthoDB" id="9152922at2"/>
<sequence length="160" mass="17065">MLNTMESPICEEDLSCDASAFDEDDAMPSRGGVIAHPLVTIGRAPIPEQGTAAASPLRPQLFVTVLEAGDDGLLVRWVESGRCHYGEQRWRLRVALQPGRCALSGQPIEPGEPVFRPVRRPVPANGDEMICPASVPGRGGAACDGARRDRDARDPADVPG</sequence>
<reference evidence="2 5" key="3">
    <citation type="journal article" date="2017" name="Front. Microbiol.">
        <title>Genomics reveals a unique clone of Burkholderia cenocepacia harbouring an actively excising novel genomic island.</title>
        <authorList>
            <person name="Patil P."/>
            <person name="Mali S."/>
            <person name="Midha S."/>
            <person name="Gautam V."/>
            <person name="Dash L."/>
            <person name="Kumar S."/>
            <person name="Shastri J."/>
            <person name="Singhal L."/>
            <person name="Patil P.B."/>
        </authorList>
    </citation>
    <scope>NUCLEOTIDE SEQUENCE [LARGE SCALE GENOMIC DNA]</scope>
    <source>
        <strain evidence="2 5">BC-19</strain>
    </source>
</reference>
<feature type="compositionally biased region" description="Basic and acidic residues" evidence="1">
    <location>
        <begin position="145"/>
        <end position="160"/>
    </location>
</feature>